<keyword evidence="1" id="KW-0175">Coiled coil</keyword>
<feature type="compositionally biased region" description="Low complexity" evidence="2">
    <location>
        <begin position="573"/>
        <end position="594"/>
    </location>
</feature>
<feature type="compositionally biased region" description="Polar residues" evidence="2">
    <location>
        <begin position="508"/>
        <end position="520"/>
    </location>
</feature>
<feature type="region of interest" description="Disordered" evidence="2">
    <location>
        <begin position="123"/>
        <end position="168"/>
    </location>
</feature>
<evidence type="ECO:0000256" key="1">
    <source>
        <dbReference type="SAM" id="Coils"/>
    </source>
</evidence>
<feature type="compositionally biased region" description="Low complexity" evidence="2">
    <location>
        <begin position="490"/>
        <end position="501"/>
    </location>
</feature>
<dbReference type="Proteomes" id="UP001437256">
    <property type="component" value="Unassembled WGS sequence"/>
</dbReference>
<feature type="compositionally biased region" description="Polar residues" evidence="2">
    <location>
        <begin position="123"/>
        <end position="138"/>
    </location>
</feature>
<feature type="coiled-coil region" evidence="1">
    <location>
        <begin position="254"/>
        <end position="438"/>
    </location>
</feature>
<sequence length="914" mass="100346">MNLASQNVVKQPDPSALLDLKNRFLKEVTRKPTVEEVERWNEEFKDRQGELCVQDKLDESCTRTLNEKTARVRRVLGLNEETQRMLLNACLEMQQQLPASSSTASTNSSINDVNNVQASETLTAITHTSSPSSTSKATGNARMGQQKPPEADAGTSEPTVSSKKPHCVGEVDRLTKEAETSKRLAAESSEILKQVQGQLDKAEKKLEGVYLSFCTRKITYLPFRDPLAEISHTTKLNQECDNFRRDNHDLRWSNKDLTKKLEVREGELKEREADWSKAQKTTLEELEAVKERERRLEDRLKVITEELKESNTTREALKTELEKCKLAKETLKEGYHAVREAVAIYEANTIKWYDEKKTLEEKIKDQEETISRLHAASKSKDDDLERVKELQSRTVELERANSEVSRAEKRVKQDEENLRGLQAELDRQGSKLEKLSNKVRTLGTDFAGVRIRFANGNFPVAEVLEACDNLGGRTLGISYVLADLAASSSKAASPKPIAISPQPARRPISTSKVISPTSMRGTDPLQLEPTPSASTPAPEKPSSSQSIKGPITLPSARRSDPLQPQQPTPPPTSISRSTTSQLPSSSSGQPSSSTQPPPSKPTSAISTSRPPAPSQAPVAGSPMSGPRTAGRPEPPPDPGLRTDSSEDLSGTKRSSSRSRQKRRQVVLSEPSSDGEGNDKVEKPCAISQKPSSVPETRKRPMPAPQLANASTSASRDPGPSRLGADVETSSDESMHLTEGKRPSSQNPTRSKRKRKQTVLSDPSSSEGEDETLRVGSGNPSSKIISSRDKLISADLRKEFVPSSLTPQQKGDADSRTRPKATPSHVRDGPSATPASSISAVGNKTFTSPRKRRRTEGILTKVPRTQSDSTAPATGKVVYTSPRKRRRVEEASGVQSRRGEDPQSPITADTMFFLF</sequence>
<evidence type="ECO:0000313" key="4">
    <source>
        <dbReference type="Proteomes" id="UP001437256"/>
    </source>
</evidence>
<comment type="caution">
    <text evidence="3">The sequence shown here is derived from an EMBL/GenBank/DDBJ whole genome shotgun (WGS) entry which is preliminary data.</text>
</comment>
<reference evidence="3 4" key="1">
    <citation type="submission" date="2024-05" db="EMBL/GenBank/DDBJ databases">
        <title>A draft genome resource for the thread blight pathogen Marasmius tenuissimus strain MS-2.</title>
        <authorList>
            <person name="Yulfo-Soto G.E."/>
            <person name="Baruah I.K."/>
            <person name="Amoako-Attah I."/>
            <person name="Bukari Y."/>
            <person name="Meinhardt L.W."/>
            <person name="Bailey B.A."/>
            <person name="Cohen S.P."/>
        </authorList>
    </citation>
    <scope>NUCLEOTIDE SEQUENCE [LARGE SCALE GENOMIC DNA]</scope>
    <source>
        <strain evidence="3 4">MS-2</strain>
    </source>
</reference>
<feature type="compositionally biased region" description="Basic residues" evidence="2">
    <location>
        <begin position="654"/>
        <end position="664"/>
    </location>
</feature>
<feature type="compositionally biased region" description="Basic and acidic residues" evidence="2">
    <location>
        <begin position="732"/>
        <end position="741"/>
    </location>
</feature>
<feature type="compositionally biased region" description="Polar residues" evidence="2">
    <location>
        <begin position="862"/>
        <end position="871"/>
    </location>
</feature>
<organism evidence="3 4">
    <name type="scientific">Marasmius tenuissimus</name>
    <dbReference type="NCBI Taxonomy" id="585030"/>
    <lineage>
        <taxon>Eukaryota</taxon>
        <taxon>Fungi</taxon>
        <taxon>Dikarya</taxon>
        <taxon>Basidiomycota</taxon>
        <taxon>Agaricomycotina</taxon>
        <taxon>Agaricomycetes</taxon>
        <taxon>Agaricomycetidae</taxon>
        <taxon>Agaricales</taxon>
        <taxon>Marasmiineae</taxon>
        <taxon>Marasmiaceae</taxon>
        <taxon>Marasmius</taxon>
    </lineage>
</organism>
<feature type="compositionally biased region" description="Polar residues" evidence="2">
    <location>
        <begin position="832"/>
        <end position="847"/>
    </location>
</feature>
<feature type="coiled-coil region" evidence="1">
    <location>
        <begin position="185"/>
        <end position="212"/>
    </location>
</feature>
<gene>
    <name evidence="3" type="ORF">AAF712_003810</name>
</gene>
<protein>
    <submittedName>
        <fullName evidence="3">Uncharacterized protein</fullName>
    </submittedName>
</protein>
<dbReference type="EMBL" id="JBBXMP010000014">
    <property type="protein sequence ID" value="KAL0069124.1"/>
    <property type="molecule type" value="Genomic_DNA"/>
</dbReference>
<feature type="region of interest" description="Disordered" evidence="2">
    <location>
        <begin position="490"/>
        <end position="909"/>
    </location>
</feature>
<feature type="compositionally biased region" description="Polar residues" evidence="2">
    <location>
        <begin position="529"/>
        <end position="547"/>
    </location>
</feature>
<feature type="compositionally biased region" description="Basic and acidic residues" evidence="2">
    <location>
        <begin position="785"/>
        <end position="799"/>
    </location>
</feature>
<accession>A0ABR3A6W4</accession>
<keyword evidence="4" id="KW-1185">Reference proteome</keyword>
<evidence type="ECO:0000313" key="3">
    <source>
        <dbReference type="EMBL" id="KAL0069124.1"/>
    </source>
</evidence>
<evidence type="ECO:0000256" key="2">
    <source>
        <dbReference type="SAM" id="MobiDB-lite"/>
    </source>
</evidence>
<proteinExistence type="predicted"/>
<name>A0ABR3A6W4_9AGAR</name>